<accession>A0AA36IZF7</accession>
<evidence type="ECO:0000313" key="3">
    <source>
        <dbReference type="Proteomes" id="UP001178507"/>
    </source>
</evidence>
<keyword evidence="3" id="KW-1185">Reference proteome</keyword>
<feature type="compositionally biased region" description="Polar residues" evidence="1">
    <location>
        <begin position="37"/>
        <end position="54"/>
    </location>
</feature>
<evidence type="ECO:0000256" key="1">
    <source>
        <dbReference type="SAM" id="MobiDB-lite"/>
    </source>
</evidence>
<protein>
    <submittedName>
        <fullName evidence="2">Uncharacterized protein</fullName>
    </submittedName>
</protein>
<evidence type="ECO:0000313" key="2">
    <source>
        <dbReference type="EMBL" id="CAJ1396446.1"/>
    </source>
</evidence>
<comment type="caution">
    <text evidence="2">The sequence shown here is derived from an EMBL/GenBank/DDBJ whole genome shotgun (WGS) entry which is preliminary data.</text>
</comment>
<name>A0AA36IZF7_9DINO</name>
<organism evidence="2 3">
    <name type="scientific">Effrenium voratum</name>
    <dbReference type="NCBI Taxonomy" id="2562239"/>
    <lineage>
        <taxon>Eukaryota</taxon>
        <taxon>Sar</taxon>
        <taxon>Alveolata</taxon>
        <taxon>Dinophyceae</taxon>
        <taxon>Suessiales</taxon>
        <taxon>Symbiodiniaceae</taxon>
        <taxon>Effrenium</taxon>
    </lineage>
</organism>
<gene>
    <name evidence="2" type="ORF">EVOR1521_LOCUS20677</name>
</gene>
<feature type="region of interest" description="Disordered" evidence="1">
    <location>
        <begin position="1"/>
        <end position="102"/>
    </location>
</feature>
<dbReference type="EMBL" id="CAUJNA010003231">
    <property type="protein sequence ID" value="CAJ1396446.1"/>
    <property type="molecule type" value="Genomic_DNA"/>
</dbReference>
<sequence length="201" mass="21926">MVAVEARCRKPRPVPNPSSMGGSARRRPSFGAVEWCSTGTSQVGADPLTQTQESPFFATRGSGSSRPQSARPGTPARLSSQPFSARPAHDRTRQEVFSASSTPRRQIYATAIPGYCGHMPTKDIELCGGTFTMESMAAAAIRSRRLLAKKTDGLEDCRTHAPRFAEQLGLHCTSQLRSYQPWARQAAGVSRSMDRFRAVRP</sequence>
<proteinExistence type="predicted"/>
<reference evidence="2" key="1">
    <citation type="submission" date="2023-08" db="EMBL/GenBank/DDBJ databases">
        <authorList>
            <person name="Chen Y."/>
            <person name="Shah S."/>
            <person name="Dougan E. K."/>
            <person name="Thang M."/>
            <person name="Chan C."/>
        </authorList>
    </citation>
    <scope>NUCLEOTIDE SEQUENCE</scope>
</reference>
<dbReference type="Proteomes" id="UP001178507">
    <property type="component" value="Unassembled WGS sequence"/>
</dbReference>
<dbReference type="AlphaFoldDB" id="A0AA36IZF7"/>